<protein>
    <submittedName>
        <fullName evidence="1">Uncharacterized protein</fullName>
    </submittedName>
</protein>
<reference evidence="1" key="1">
    <citation type="journal article" date="2021" name="Proc. Natl. Acad. Sci. U.S.A.">
        <title>A Catalog of Tens of Thousands of Viruses from Human Metagenomes Reveals Hidden Associations with Chronic Diseases.</title>
        <authorList>
            <person name="Tisza M.J."/>
            <person name="Buck C.B."/>
        </authorList>
    </citation>
    <scope>NUCLEOTIDE SEQUENCE</scope>
    <source>
        <strain evidence="1">Ctzjp2</strain>
    </source>
</reference>
<organism evidence="1">
    <name type="scientific">Siphoviridae sp. ctzjp2</name>
    <dbReference type="NCBI Taxonomy" id="2826532"/>
    <lineage>
        <taxon>Viruses</taxon>
        <taxon>Duplodnaviria</taxon>
        <taxon>Heunggongvirae</taxon>
        <taxon>Uroviricota</taxon>
        <taxon>Caudoviricetes</taxon>
    </lineage>
</organism>
<proteinExistence type="predicted"/>
<accession>A0A8S5QMC1</accession>
<evidence type="ECO:0000313" key="1">
    <source>
        <dbReference type="EMBL" id="DAE20398.1"/>
    </source>
</evidence>
<dbReference type="EMBL" id="BK015693">
    <property type="protein sequence ID" value="DAE20398.1"/>
    <property type="molecule type" value="Genomic_DNA"/>
</dbReference>
<sequence>MNFSTFELFNLRKVSKLKLSYPQLLLITLFQSD</sequence>
<name>A0A8S5QMC1_9CAUD</name>